<feature type="compositionally biased region" description="Basic residues" evidence="1">
    <location>
        <begin position="86"/>
        <end position="95"/>
    </location>
</feature>
<proteinExistence type="predicted"/>
<feature type="non-terminal residue" evidence="2">
    <location>
        <position position="146"/>
    </location>
</feature>
<gene>
    <name evidence="2" type="ORF">AVDCRST_MAG12-3603</name>
</gene>
<dbReference type="EMBL" id="CADCVK010000507">
    <property type="protein sequence ID" value="CAA9517938.1"/>
    <property type="molecule type" value="Genomic_DNA"/>
</dbReference>
<feature type="region of interest" description="Disordered" evidence="1">
    <location>
        <begin position="1"/>
        <end position="95"/>
    </location>
</feature>
<dbReference type="AlphaFoldDB" id="A0A6J4TA79"/>
<feature type="compositionally biased region" description="Basic residues" evidence="1">
    <location>
        <begin position="24"/>
        <end position="66"/>
    </location>
</feature>
<feature type="non-terminal residue" evidence="2">
    <location>
        <position position="1"/>
    </location>
</feature>
<sequence>GEEDHTACGGRRGSGDPGAARPPQARHSRRGRRRRGLGFRRGGPRLHARHRRLRGPRRQLHPRVRPPGRQPAQAERAPGPREAAGRRPHAPRARHPVLLLQRAQGRREGLRARRQLLRHQTGQLREVLGGDAVPRVVLAQLQRVAV</sequence>
<evidence type="ECO:0000313" key="2">
    <source>
        <dbReference type="EMBL" id="CAA9517938.1"/>
    </source>
</evidence>
<evidence type="ECO:0000256" key="1">
    <source>
        <dbReference type="SAM" id="MobiDB-lite"/>
    </source>
</evidence>
<protein>
    <submittedName>
        <fullName evidence="2">Uncharacterized protein</fullName>
    </submittedName>
</protein>
<organism evidence="2">
    <name type="scientific">uncultured Rubrobacteraceae bacterium</name>
    <dbReference type="NCBI Taxonomy" id="349277"/>
    <lineage>
        <taxon>Bacteria</taxon>
        <taxon>Bacillati</taxon>
        <taxon>Actinomycetota</taxon>
        <taxon>Rubrobacteria</taxon>
        <taxon>Rubrobacterales</taxon>
        <taxon>Rubrobacteraceae</taxon>
        <taxon>environmental samples</taxon>
    </lineage>
</organism>
<accession>A0A6J4TA79</accession>
<reference evidence="2" key="1">
    <citation type="submission" date="2020-02" db="EMBL/GenBank/DDBJ databases">
        <authorList>
            <person name="Meier V. D."/>
        </authorList>
    </citation>
    <scope>NUCLEOTIDE SEQUENCE</scope>
    <source>
        <strain evidence="2">AVDCRST_MAG12</strain>
    </source>
</reference>
<name>A0A6J4TA79_9ACTN</name>
<feature type="compositionally biased region" description="Low complexity" evidence="1">
    <location>
        <begin position="70"/>
        <end position="82"/>
    </location>
</feature>